<keyword evidence="2" id="KW-1185">Reference proteome</keyword>
<evidence type="ECO:0008006" key="3">
    <source>
        <dbReference type="Google" id="ProtNLM"/>
    </source>
</evidence>
<evidence type="ECO:0000313" key="1">
    <source>
        <dbReference type="EMBL" id="MBK1630232.1"/>
    </source>
</evidence>
<dbReference type="RefSeq" id="WP_200234870.1">
    <property type="nucleotide sequence ID" value="NZ_NRRV01000009.1"/>
</dbReference>
<dbReference type="Proteomes" id="UP000748752">
    <property type="component" value="Unassembled WGS sequence"/>
</dbReference>
<dbReference type="EMBL" id="NRRV01000009">
    <property type="protein sequence ID" value="MBK1630232.1"/>
    <property type="molecule type" value="Genomic_DNA"/>
</dbReference>
<reference evidence="1 2" key="1">
    <citation type="journal article" date="2020" name="Microorganisms">
        <title>Osmotic Adaptation and Compatible Solute Biosynthesis of Phototrophic Bacteria as Revealed from Genome Analyses.</title>
        <authorList>
            <person name="Imhoff J.F."/>
            <person name="Rahn T."/>
            <person name="Kunzel S."/>
            <person name="Keller A."/>
            <person name="Neulinger S.C."/>
        </authorList>
    </citation>
    <scope>NUCLEOTIDE SEQUENCE [LARGE SCALE GENOMIC DNA]</scope>
    <source>
        <strain evidence="1 2">DSM 6210</strain>
    </source>
</reference>
<evidence type="ECO:0000313" key="2">
    <source>
        <dbReference type="Proteomes" id="UP000748752"/>
    </source>
</evidence>
<sequence>MAFAAVFAGWGLWHFNRYQSLLENLAARGVQVEGVVIEKSRSYPSGSSSASPSFVIEVEHRYEGRPYSNPYAVSRSQYEALAVSDRVGVTLLPDEPGLDHKSVQNPASPMVTLLPSPSNQTLSLKHRRPAQEMVGVMIKATSRAWRS</sequence>
<organism evidence="1 2">
    <name type="scientific">Thiohalocapsa halophila</name>
    <dbReference type="NCBI Taxonomy" id="69359"/>
    <lineage>
        <taxon>Bacteria</taxon>
        <taxon>Pseudomonadati</taxon>
        <taxon>Pseudomonadota</taxon>
        <taxon>Gammaproteobacteria</taxon>
        <taxon>Chromatiales</taxon>
        <taxon>Chromatiaceae</taxon>
        <taxon>Thiohalocapsa</taxon>
    </lineage>
</organism>
<proteinExistence type="predicted"/>
<accession>A0ABS1CE94</accession>
<protein>
    <recommendedName>
        <fullName evidence="3">DUF3592 domain-containing protein</fullName>
    </recommendedName>
</protein>
<gene>
    <name evidence="1" type="ORF">CKO31_05625</name>
</gene>
<name>A0ABS1CE94_9GAMM</name>
<comment type="caution">
    <text evidence="1">The sequence shown here is derived from an EMBL/GenBank/DDBJ whole genome shotgun (WGS) entry which is preliminary data.</text>
</comment>